<dbReference type="OrthoDB" id="6361347at2759"/>
<dbReference type="AlphaFoldDB" id="A0A8E2DGJ3"/>
<dbReference type="Pfam" id="PF09995">
    <property type="entry name" value="MPAB_Lcp_cat"/>
    <property type="match status" value="1"/>
</dbReference>
<keyword evidence="3" id="KW-1185">Reference proteome</keyword>
<evidence type="ECO:0000313" key="2">
    <source>
        <dbReference type="EMBL" id="OCH86022.1"/>
    </source>
</evidence>
<dbReference type="GO" id="GO:0016491">
    <property type="term" value="F:oxidoreductase activity"/>
    <property type="evidence" value="ECO:0007669"/>
    <property type="project" value="InterPro"/>
</dbReference>
<dbReference type="PANTHER" id="PTHR37539:SF1">
    <property type="entry name" value="ER-BOUND OXYGENASE MPAB_MPAB'_RUBBER OXYGENASE CATALYTIC DOMAIN-CONTAINING PROTEIN"/>
    <property type="match status" value="1"/>
</dbReference>
<sequence length="561" mass="61457">MASYYIGDVPPVPASSIKHLSHAGETEFLSTGDIVEVFEHIFQWDDDCVSSDLCAIWRSQGDPLCDAALAEIFPSSSSSVGKDLLQALETYVAEHPEAGSARAFLDEVSRVPPPDIEVRPEDVELARELFLDNAVQIMQALLHYSLAGGFASPRIVRTLEAVSYLVPRGARSAESSAHITNASTERTFSRLLETLQFVLDVLDCTASPLAAGMPGDTAQKAPVGHNTGGAAAFPEDHTAYLLPGGEGWRSAVRVRMLHGVARRRVRERWKREGREDEEQEGVPISQEDMSATLASFSTVPMWCLRRLHLSPPPACERAYLALWRHVGFYLGVDARILTHYFAHPRTADKFLVSTAFQLFAPSSPLSSTTPVTGPTLPILHAVSHRPPSNASFAHNVALTRHLLGNALSERLGLPQVSLYTYLRMRAALLVQAAFPWFGQLYPRAGWAAKRRALLREGIPRSLRWQLGMRRVSFRPRTEAAHGAKTSEGETHGEVADEGAELAPGVKEAECVSPDPARAQLLVRAWREVLVEMLGVCAGAGVLVGWTAWLTVRWTVHAFSGM</sequence>
<dbReference type="InterPro" id="IPR018713">
    <property type="entry name" value="MPAB/Lcp_cat_dom"/>
</dbReference>
<evidence type="ECO:0000313" key="3">
    <source>
        <dbReference type="Proteomes" id="UP000250043"/>
    </source>
</evidence>
<feature type="domain" description="ER-bound oxygenase mpaB/mpaB'/Rubber oxygenase catalytic" evidence="1">
    <location>
        <begin position="184"/>
        <end position="427"/>
    </location>
</feature>
<evidence type="ECO:0000259" key="1">
    <source>
        <dbReference type="Pfam" id="PF09995"/>
    </source>
</evidence>
<dbReference type="InterPro" id="IPR037473">
    <property type="entry name" value="Lcp-like"/>
</dbReference>
<proteinExistence type="predicted"/>
<organism evidence="2 3">
    <name type="scientific">Obba rivulosa</name>
    <dbReference type="NCBI Taxonomy" id="1052685"/>
    <lineage>
        <taxon>Eukaryota</taxon>
        <taxon>Fungi</taxon>
        <taxon>Dikarya</taxon>
        <taxon>Basidiomycota</taxon>
        <taxon>Agaricomycotina</taxon>
        <taxon>Agaricomycetes</taxon>
        <taxon>Polyporales</taxon>
        <taxon>Gelatoporiaceae</taxon>
        <taxon>Obba</taxon>
    </lineage>
</organism>
<dbReference type="PANTHER" id="PTHR37539">
    <property type="entry name" value="SECRETED PROTEIN-RELATED"/>
    <property type="match status" value="1"/>
</dbReference>
<gene>
    <name evidence="2" type="ORF">OBBRIDRAFT_762060</name>
</gene>
<name>A0A8E2DGJ3_9APHY</name>
<protein>
    <recommendedName>
        <fullName evidence="1">ER-bound oxygenase mpaB/mpaB'/Rubber oxygenase catalytic domain-containing protein</fullName>
    </recommendedName>
</protein>
<dbReference type="Proteomes" id="UP000250043">
    <property type="component" value="Unassembled WGS sequence"/>
</dbReference>
<reference evidence="2 3" key="1">
    <citation type="submission" date="2016-07" db="EMBL/GenBank/DDBJ databases">
        <title>Draft genome of the white-rot fungus Obba rivulosa 3A-2.</title>
        <authorList>
            <consortium name="DOE Joint Genome Institute"/>
            <person name="Miettinen O."/>
            <person name="Riley R."/>
            <person name="Acob R."/>
            <person name="Barry K."/>
            <person name="Cullen D."/>
            <person name="De Vries R."/>
            <person name="Hainaut M."/>
            <person name="Hatakka A."/>
            <person name="Henrissat B."/>
            <person name="Hilden K."/>
            <person name="Kuo R."/>
            <person name="Labutti K."/>
            <person name="Lipzen A."/>
            <person name="Makela M.R."/>
            <person name="Sandor L."/>
            <person name="Spatafora J.W."/>
            <person name="Grigoriev I.V."/>
            <person name="Hibbett D.S."/>
        </authorList>
    </citation>
    <scope>NUCLEOTIDE SEQUENCE [LARGE SCALE GENOMIC DNA]</scope>
    <source>
        <strain evidence="2 3">3A-2</strain>
    </source>
</reference>
<dbReference type="EMBL" id="KV722549">
    <property type="protein sequence ID" value="OCH86022.1"/>
    <property type="molecule type" value="Genomic_DNA"/>
</dbReference>
<accession>A0A8E2DGJ3</accession>